<keyword evidence="3" id="KW-0812">Transmembrane</keyword>
<organism evidence="6 7">
    <name type="scientific">Cellulomonas rhizosphaerae</name>
    <dbReference type="NCBI Taxonomy" id="2293719"/>
    <lineage>
        <taxon>Bacteria</taxon>
        <taxon>Bacillati</taxon>
        <taxon>Actinomycetota</taxon>
        <taxon>Actinomycetes</taxon>
        <taxon>Micrococcales</taxon>
        <taxon>Cellulomonadaceae</taxon>
        <taxon>Cellulomonas</taxon>
    </lineage>
</organism>
<reference evidence="6 7" key="1">
    <citation type="submission" date="2018-08" db="EMBL/GenBank/DDBJ databases">
        <title>Cellulomonas rhizosphaerae sp. nov., a novel actinomycete isolated from soil.</title>
        <authorList>
            <person name="Tian Y."/>
        </authorList>
    </citation>
    <scope>NUCLEOTIDE SEQUENCE [LARGE SCALE GENOMIC DNA]</scope>
    <source>
        <strain evidence="6 7">NEAU-TCZ24</strain>
    </source>
</reference>
<dbReference type="AlphaFoldDB" id="A0A413RN50"/>
<feature type="compositionally biased region" description="Low complexity" evidence="2">
    <location>
        <begin position="471"/>
        <end position="480"/>
    </location>
</feature>
<evidence type="ECO:0000313" key="6">
    <source>
        <dbReference type="EMBL" id="RHA42684.1"/>
    </source>
</evidence>
<comment type="similarity">
    <text evidence="1">Belongs to the PstS family.</text>
</comment>
<feature type="compositionally biased region" description="Basic and acidic residues" evidence="2">
    <location>
        <begin position="406"/>
        <end position="416"/>
    </location>
</feature>
<dbReference type="SUPFAM" id="SSF53850">
    <property type="entry name" value="Periplasmic binding protein-like II"/>
    <property type="match status" value="1"/>
</dbReference>
<feature type="chain" id="PRO_5018984601" evidence="4">
    <location>
        <begin position="25"/>
        <end position="567"/>
    </location>
</feature>
<keyword evidence="3" id="KW-0472">Membrane</keyword>
<feature type="compositionally biased region" description="Gly residues" evidence="2">
    <location>
        <begin position="448"/>
        <end position="470"/>
    </location>
</feature>
<dbReference type="PANTHER" id="PTHR42996">
    <property type="entry name" value="PHOSPHATE-BINDING PROTEIN PSTS"/>
    <property type="match status" value="1"/>
</dbReference>
<feature type="transmembrane region" description="Helical" evidence="3">
    <location>
        <begin position="537"/>
        <end position="557"/>
    </location>
</feature>
<dbReference type="Gene3D" id="3.40.190.10">
    <property type="entry name" value="Periplasmic binding protein-like II"/>
    <property type="match status" value="2"/>
</dbReference>
<feature type="signal peptide" evidence="4">
    <location>
        <begin position="1"/>
        <end position="24"/>
    </location>
</feature>
<proteinExistence type="inferred from homology"/>
<evidence type="ECO:0000313" key="7">
    <source>
        <dbReference type="Proteomes" id="UP000283374"/>
    </source>
</evidence>
<gene>
    <name evidence="6" type="ORF">D1825_06930</name>
</gene>
<protein>
    <submittedName>
        <fullName evidence="6">Phosphate ABC transporter substrate-binding protein PstS</fullName>
    </submittedName>
</protein>
<feature type="domain" description="PBP" evidence="5">
    <location>
        <begin position="30"/>
        <end position="342"/>
    </location>
</feature>
<evidence type="ECO:0000256" key="3">
    <source>
        <dbReference type="SAM" id="Phobius"/>
    </source>
</evidence>
<dbReference type="InterPro" id="IPR050962">
    <property type="entry name" value="Phosphate-bind_PstS"/>
</dbReference>
<feature type="compositionally biased region" description="Gly residues" evidence="2">
    <location>
        <begin position="481"/>
        <end position="493"/>
    </location>
</feature>
<dbReference type="OrthoDB" id="9801510at2"/>
<dbReference type="CDD" id="cd13565">
    <property type="entry name" value="PBP2_PstS"/>
    <property type="match status" value="1"/>
</dbReference>
<dbReference type="RefSeq" id="WP_118766711.1">
    <property type="nucleotide sequence ID" value="NZ_QWKP01000168.1"/>
</dbReference>
<dbReference type="PANTHER" id="PTHR42996:SF1">
    <property type="entry name" value="PHOSPHATE-BINDING PROTEIN PSTS"/>
    <property type="match status" value="1"/>
</dbReference>
<accession>A0A413RN50</accession>
<keyword evidence="4" id="KW-0732">Signal</keyword>
<keyword evidence="3" id="KW-1133">Transmembrane helix</keyword>
<evidence type="ECO:0000256" key="2">
    <source>
        <dbReference type="SAM" id="MobiDB-lite"/>
    </source>
</evidence>
<dbReference type="EMBL" id="QWKP01000168">
    <property type="protein sequence ID" value="RHA42684.1"/>
    <property type="molecule type" value="Genomic_DNA"/>
</dbReference>
<evidence type="ECO:0000256" key="1">
    <source>
        <dbReference type="ARBA" id="ARBA00008725"/>
    </source>
</evidence>
<comment type="caution">
    <text evidence="6">The sequence shown here is derived from an EMBL/GenBank/DDBJ whole genome shotgun (WGS) entry which is preliminary data.</text>
</comment>
<feature type="region of interest" description="Disordered" evidence="2">
    <location>
        <begin position="387"/>
        <end position="509"/>
    </location>
</feature>
<keyword evidence="7" id="KW-1185">Reference proteome</keyword>
<dbReference type="InterPro" id="IPR024370">
    <property type="entry name" value="PBP_domain"/>
</dbReference>
<feature type="compositionally biased region" description="Polar residues" evidence="2">
    <location>
        <begin position="387"/>
        <end position="398"/>
    </location>
</feature>
<name>A0A413RN50_9CELL</name>
<evidence type="ECO:0000256" key="4">
    <source>
        <dbReference type="SAM" id="SignalP"/>
    </source>
</evidence>
<dbReference type="Proteomes" id="UP000283374">
    <property type="component" value="Unassembled WGS sequence"/>
</dbReference>
<evidence type="ECO:0000259" key="5">
    <source>
        <dbReference type="Pfam" id="PF12849"/>
    </source>
</evidence>
<dbReference type="Pfam" id="PF12849">
    <property type="entry name" value="PBP_like_2"/>
    <property type="match status" value="1"/>
</dbReference>
<sequence length="567" mass="57588">MRRALAPFIAAILLLSAGAGPAAADSFVPVNGAGSSWSSNAVDQWRRNVEQYGMRINYASTGSSDGRNQFKAGTVDFAITEIPYGLKDGGVVDTPPSRGFVYMPIVAGGTAFMYNLSVGGKQVTNLRLSGDVVTGIFTGTITSWDDPAIAKDNPGLALPKRKIVPVVRSDGSGSTAQFTTWMAARHGKAWDTYCAAAGRSTPCGVTSSYPTIPGKGFVAQPNSQGVAGYVAQRGNVGTITYVEYSYALKTGYPVAKVLNEAGYYVEPTASNVAVGLLGAEINTDEKSPKYLTQDLSGVYTNGDKRTYPLSSYSYIVVPTSTQNGFTAAKGHTLGAFASYFLCEGQQQAEVLGYSPLPVNLVQAGLDQVGKIPGADDANVDIKKCNNPTFSADGSNTLAKNAPQPSECDKQGNDQCDKPTGGAAPPPGSKGDTTGGGTKTPTGTKTDGGTKGTGGGTTGTGGDPGTGGSTGDGTTQGTDGTTDGGTGTGTGTGTGVAVAGPSTGGGPVVCSDDTGQCTNVVSMPIETEARSSGSISPLAVVAACLLLVALVVIPPLVSRGAQARKVRR</sequence>